<dbReference type="AlphaFoldDB" id="A0A1J0WID1"/>
<dbReference type="GO" id="GO:0016491">
    <property type="term" value="F:oxidoreductase activity"/>
    <property type="evidence" value="ECO:0007669"/>
    <property type="project" value="UniProtKB-KW"/>
</dbReference>
<feature type="domain" description="Gfo/Idh/MocA-like oxidoreductase N-terminal" evidence="3">
    <location>
        <begin position="4"/>
        <end position="123"/>
    </location>
</feature>
<dbReference type="PANTHER" id="PTHR22604:SF105">
    <property type="entry name" value="TRANS-1,2-DIHYDROBENZENE-1,2-DIOL DEHYDROGENASE"/>
    <property type="match status" value="1"/>
</dbReference>
<dbReference type="InterPro" id="IPR055170">
    <property type="entry name" value="GFO_IDH_MocA-like_dom"/>
</dbReference>
<dbReference type="Gene3D" id="3.40.50.720">
    <property type="entry name" value="NAD(P)-binding Rossmann-like Domain"/>
    <property type="match status" value="1"/>
</dbReference>
<dbReference type="PANTHER" id="PTHR22604">
    <property type="entry name" value="OXIDOREDUCTASES"/>
    <property type="match status" value="1"/>
</dbReference>
<dbReference type="Pfam" id="PF01408">
    <property type="entry name" value="GFO_IDH_MocA"/>
    <property type="match status" value="1"/>
</dbReference>
<sequence>MTHVRWGVLGASNFARQQMAPAIHAAKGAELAALATSSPEKADGFRAFAPELRVHEGYDALLEDGEIDAVYIPLPNHLHVEWAIKALEAGKHVLCEKPLGLKAADFDPVIDARDRTGLLCAEGFMIAHHPQMHRARELVIDGALGDLRHVTVAFSFFNDDPDNIRNQAGAGGGAMPDIGVYACGVVRLLTGAEPEAIPYAGIDWDNGVDTKVCVDADFGTFTYSGMVSTRMAPRQEVVLHGDKGVLRLTCPFNAGVYDQAELHLETTVGTRSVERFPNVNHYVLQVEAFCRSVSEGADYPCPLEFSRGTQRMIDMVYDAGKR</sequence>
<feature type="domain" description="GFO/IDH/MocA-like oxidoreductase" evidence="4">
    <location>
        <begin position="133"/>
        <end position="246"/>
    </location>
</feature>
<keyword evidence="2" id="KW-0560">Oxidoreductase</keyword>
<evidence type="ECO:0000313" key="6">
    <source>
        <dbReference type="Proteomes" id="UP000181897"/>
    </source>
</evidence>
<dbReference type="InterPro" id="IPR000683">
    <property type="entry name" value="Gfo/Idh/MocA-like_OxRdtase_N"/>
</dbReference>
<keyword evidence="6" id="KW-1185">Reference proteome</keyword>
<dbReference type="SUPFAM" id="SSF51735">
    <property type="entry name" value="NAD(P)-binding Rossmann-fold domains"/>
    <property type="match status" value="1"/>
</dbReference>
<dbReference type="Proteomes" id="UP000181897">
    <property type="component" value="Chromosome"/>
</dbReference>
<dbReference type="OrthoDB" id="9815825at2"/>
<dbReference type="GO" id="GO:0000166">
    <property type="term" value="F:nucleotide binding"/>
    <property type="evidence" value="ECO:0007669"/>
    <property type="project" value="InterPro"/>
</dbReference>
<dbReference type="KEGG" id="suam:BOO69_12155"/>
<protein>
    <submittedName>
        <fullName evidence="5">Oxidoreductase</fullName>
    </submittedName>
</protein>
<organism evidence="5 6">
    <name type="scientific">Sulfitobacter alexandrii</name>
    <dbReference type="NCBI Taxonomy" id="1917485"/>
    <lineage>
        <taxon>Bacteria</taxon>
        <taxon>Pseudomonadati</taxon>
        <taxon>Pseudomonadota</taxon>
        <taxon>Alphaproteobacteria</taxon>
        <taxon>Rhodobacterales</taxon>
        <taxon>Roseobacteraceae</taxon>
        <taxon>Sulfitobacter</taxon>
    </lineage>
</organism>
<dbReference type="EMBL" id="CP018076">
    <property type="protein sequence ID" value="APE44074.1"/>
    <property type="molecule type" value="Genomic_DNA"/>
</dbReference>
<dbReference type="Gene3D" id="3.30.360.10">
    <property type="entry name" value="Dihydrodipicolinate Reductase, domain 2"/>
    <property type="match status" value="1"/>
</dbReference>
<dbReference type="RefSeq" id="WP_071972412.1">
    <property type="nucleotide sequence ID" value="NZ_CP018076.1"/>
</dbReference>
<dbReference type="InterPro" id="IPR036291">
    <property type="entry name" value="NAD(P)-bd_dom_sf"/>
</dbReference>
<proteinExistence type="inferred from homology"/>
<evidence type="ECO:0000256" key="2">
    <source>
        <dbReference type="ARBA" id="ARBA00023002"/>
    </source>
</evidence>
<evidence type="ECO:0000259" key="4">
    <source>
        <dbReference type="Pfam" id="PF22725"/>
    </source>
</evidence>
<dbReference type="STRING" id="1917485.BOO69_12155"/>
<dbReference type="InterPro" id="IPR050984">
    <property type="entry name" value="Gfo/Idh/MocA_domain"/>
</dbReference>
<evidence type="ECO:0000256" key="1">
    <source>
        <dbReference type="ARBA" id="ARBA00010928"/>
    </source>
</evidence>
<dbReference type="SUPFAM" id="SSF55347">
    <property type="entry name" value="Glyceraldehyde-3-phosphate dehydrogenase-like, C-terminal domain"/>
    <property type="match status" value="1"/>
</dbReference>
<reference evidence="5 6" key="1">
    <citation type="submission" date="2016-11" db="EMBL/GenBank/DDBJ databases">
        <title>Complete genome sequence of Sulfitobacter sp. AM1-D1, a toxic bacteria associated with marine dinoflagellate Alexandrium minutum in East China Sea.</title>
        <authorList>
            <person name="Yang Q."/>
            <person name="Zhang X."/>
            <person name="Tian X."/>
        </authorList>
    </citation>
    <scope>NUCLEOTIDE SEQUENCE [LARGE SCALE GENOMIC DNA]</scope>
    <source>
        <strain evidence="5 6">AM1-D1</strain>
    </source>
</reference>
<evidence type="ECO:0000259" key="3">
    <source>
        <dbReference type="Pfam" id="PF01408"/>
    </source>
</evidence>
<evidence type="ECO:0000313" key="5">
    <source>
        <dbReference type="EMBL" id="APE44074.1"/>
    </source>
</evidence>
<comment type="similarity">
    <text evidence="1">Belongs to the Gfo/Idh/MocA family.</text>
</comment>
<name>A0A1J0WID1_9RHOB</name>
<dbReference type="Pfam" id="PF22725">
    <property type="entry name" value="GFO_IDH_MocA_C3"/>
    <property type="match status" value="1"/>
</dbReference>
<gene>
    <name evidence="5" type="ORF">BOO69_12155</name>
</gene>
<accession>A0A1J0WID1</accession>